<comment type="pathway">
    <text evidence="7">Amino-acid biosynthesis; D-alanine biosynthesis; D-alanine from L-alanine: step 1/1.</text>
</comment>
<dbReference type="SUPFAM" id="SSF51419">
    <property type="entry name" value="PLP-binding barrel"/>
    <property type="match status" value="1"/>
</dbReference>
<evidence type="ECO:0000256" key="4">
    <source>
        <dbReference type="ARBA" id="ARBA00013089"/>
    </source>
</evidence>
<dbReference type="HAMAP" id="MF_01201">
    <property type="entry name" value="Ala_racemase"/>
    <property type="match status" value="1"/>
</dbReference>
<dbReference type="AlphaFoldDB" id="A0A017HT66"/>
<dbReference type="Pfam" id="PF00842">
    <property type="entry name" value="Ala_racemase_C"/>
    <property type="match status" value="1"/>
</dbReference>
<evidence type="ECO:0000256" key="5">
    <source>
        <dbReference type="ARBA" id="ARBA00022898"/>
    </source>
</evidence>
<feature type="modified residue" description="N6-(pyridoxal phosphate)lysine" evidence="7 8">
    <location>
        <position position="33"/>
    </location>
</feature>
<feature type="active site" description="Proton acceptor; specific for D-alanine" evidence="7">
    <location>
        <position position="33"/>
    </location>
</feature>
<dbReference type="RefSeq" id="WP_037281758.1">
    <property type="nucleotide sequence ID" value="NZ_KK088593.1"/>
</dbReference>
<dbReference type="InterPro" id="IPR009006">
    <property type="entry name" value="Ala_racemase/Decarboxylase_C"/>
</dbReference>
<evidence type="ECO:0000256" key="9">
    <source>
        <dbReference type="PIRSR" id="PIRSR600821-52"/>
    </source>
</evidence>
<protein>
    <recommendedName>
        <fullName evidence="4 7">Alanine racemase</fullName>
        <ecNumber evidence="4 7">5.1.1.1</ecNumber>
    </recommendedName>
</protein>
<dbReference type="Gene3D" id="2.40.37.10">
    <property type="entry name" value="Lyase, Ornithine Decarboxylase, Chain A, domain 1"/>
    <property type="match status" value="1"/>
</dbReference>
<evidence type="ECO:0000313" key="12">
    <source>
        <dbReference type="Proteomes" id="UP000019666"/>
    </source>
</evidence>
<dbReference type="SUPFAM" id="SSF50621">
    <property type="entry name" value="Alanine racemase C-terminal domain-like"/>
    <property type="match status" value="1"/>
</dbReference>
<sequence length="344" mass="36549">MATGRLSIDLSAIVANWQALSALARVDSAPVVKADAYGLGIAPVARALANAGARTFFVAYAEEGQALRRALGPGPQINVLSGHMDGDARAIGEASLTPMLNSVDQLMRHLESLPGQPFGIQLDTGMNRLGMEWSEWAAVAEIALAQAPVLLMSHLACADEADHPMNAYQLDLFRQMTDGLNVPRSLAATGGILLGPDYHFDLVRPGVGLFGGLPFEHARPVVRLDLPVIQFRDLQPGEVAGYGNTWQATRPSRLATVSAGYADGILRSASHKLTLWHGDTPIPAVGRVSMDLIIADVTDLAEDPQALTLLGPQQTVDQLAQAAGTIGYEVLTSLGPRYARSHVE</sequence>
<comment type="cofactor">
    <cofactor evidence="2 7 8">
        <name>pyridoxal 5'-phosphate</name>
        <dbReference type="ChEBI" id="CHEBI:597326"/>
    </cofactor>
</comment>
<dbReference type="HOGENOM" id="CLU_028393_1_1_5"/>
<dbReference type="InterPro" id="IPR001608">
    <property type="entry name" value="Ala_racemase_N"/>
</dbReference>
<dbReference type="GO" id="GO:0008784">
    <property type="term" value="F:alanine racemase activity"/>
    <property type="evidence" value="ECO:0007669"/>
    <property type="project" value="UniProtKB-UniRule"/>
</dbReference>
<dbReference type="PRINTS" id="PR00992">
    <property type="entry name" value="ALARACEMASE"/>
</dbReference>
<dbReference type="OrthoDB" id="9813814at2"/>
<dbReference type="InterPro" id="IPR029066">
    <property type="entry name" value="PLP-binding_barrel"/>
</dbReference>
<comment type="caution">
    <text evidence="11">The sequence shown here is derived from an EMBL/GenBank/DDBJ whole genome shotgun (WGS) entry which is preliminary data.</text>
</comment>
<accession>A0A017HT66</accession>
<feature type="binding site" evidence="7 9">
    <location>
        <position position="128"/>
    </location>
    <ligand>
        <name>substrate</name>
    </ligand>
</feature>
<dbReference type="InterPro" id="IPR000821">
    <property type="entry name" value="Ala_racemase"/>
</dbReference>
<evidence type="ECO:0000256" key="6">
    <source>
        <dbReference type="ARBA" id="ARBA00023235"/>
    </source>
</evidence>
<keyword evidence="5 7" id="KW-0663">Pyridoxal phosphate</keyword>
<dbReference type="GO" id="GO:0030632">
    <property type="term" value="P:D-alanine biosynthetic process"/>
    <property type="evidence" value="ECO:0007669"/>
    <property type="project" value="UniProtKB-UniRule"/>
</dbReference>
<comment type="function">
    <text evidence="7">Catalyzes the interconversion of L-alanine and D-alanine. May also act on other amino acids.</text>
</comment>
<dbReference type="PANTHER" id="PTHR30511:SF0">
    <property type="entry name" value="ALANINE RACEMASE, CATABOLIC-RELATED"/>
    <property type="match status" value="1"/>
</dbReference>
<reference evidence="11 12" key="1">
    <citation type="submission" date="2013-02" db="EMBL/GenBank/DDBJ databases">
        <authorList>
            <person name="Fiebig A."/>
            <person name="Goeker M."/>
            <person name="Klenk H.-P.P."/>
        </authorList>
    </citation>
    <scope>NUCLEOTIDE SEQUENCE [LARGE SCALE GENOMIC DNA]</scope>
    <source>
        <strain evidence="11 12">DSM 19309</strain>
    </source>
</reference>
<comment type="similarity">
    <text evidence="3 7">Belongs to the alanine racemase family.</text>
</comment>
<evidence type="ECO:0000259" key="10">
    <source>
        <dbReference type="SMART" id="SM01005"/>
    </source>
</evidence>
<keyword evidence="12" id="KW-1185">Reference proteome</keyword>
<dbReference type="EC" id="5.1.1.1" evidence="4 7"/>
<dbReference type="PROSITE" id="PS00395">
    <property type="entry name" value="ALANINE_RACEMASE"/>
    <property type="match status" value="1"/>
</dbReference>
<dbReference type="UniPathway" id="UPA00042">
    <property type="reaction ID" value="UER00497"/>
</dbReference>
<feature type="binding site" evidence="7 9">
    <location>
        <position position="290"/>
    </location>
    <ligand>
        <name>substrate</name>
    </ligand>
</feature>
<dbReference type="GO" id="GO:0005829">
    <property type="term" value="C:cytosol"/>
    <property type="evidence" value="ECO:0007669"/>
    <property type="project" value="TreeGrafter"/>
</dbReference>
<evidence type="ECO:0000313" key="11">
    <source>
        <dbReference type="EMBL" id="EYD77697.1"/>
    </source>
</evidence>
<dbReference type="InterPro" id="IPR011079">
    <property type="entry name" value="Ala_racemase_C"/>
</dbReference>
<dbReference type="PATRIC" id="fig|442562.3.peg.857"/>
<evidence type="ECO:0000256" key="1">
    <source>
        <dbReference type="ARBA" id="ARBA00000316"/>
    </source>
</evidence>
<dbReference type="CDD" id="cd00430">
    <property type="entry name" value="PLPDE_III_AR"/>
    <property type="match status" value="1"/>
</dbReference>
<dbReference type="GO" id="GO:0030170">
    <property type="term" value="F:pyridoxal phosphate binding"/>
    <property type="evidence" value="ECO:0007669"/>
    <property type="project" value="UniProtKB-UniRule"/>
</dbReference>
<dbReference type="Pfam" id="PF01168">
    <property type="entry name" value="Ala_racemase_N"/>
    <property type="match status" value="1"/>
</dbReference>
<organism evidence="11 12">
    <name type="scientific">Rubellimicrobium mesophilum DSM 19309</name>
    <dbReference type="NCBI Taxonomy" id="442562"/>
    <lineage>
        <taxon>Bacteria</taxon>
        <taxon>Pseudomonadati</taxon>
        <taxon>Pseudomonadota</taxon>
        <taxon>Alphaproteobacteria</taxon>
        <taxon>Rhodobacterales</taxon>
        <taxon>Roseobacteraceae</taxon>
        <taxon>Rubellimicrobium</taxon>
    </lineage>
</organism>
<name>A0A017HT66_9RHOB</name>
<evidence type="ECO:0000256" key="2">
    <source>
        <dbReference type="ARBA" id="ARBA00001933"/>
    </source>
</evidence>
<evidence type="ECO:0000256" key="8">
    <source>
        <dbReference type="PIRSR" id="PIRSR600821-50"/>
    </source>
</evidence>
<dbReference type="Gene3D" id="3.20.20.10">
    <property type="entry name" value="Alanine racemase"/>
    <property type="match status" value="1"/>
</dbReference>
<feature type="domain" description="Alanine racemase C-terminal" evidence="10">
    <location>
        <begin position="221"/>
        <end position="343"/>
    </location>
</feature>
<dbReference type="Proteomes" id="UP000019666">
    <property type="component" value="Unassembled WGS sequence"/>
</dbReference>
<dbReference type="NCBIfam" id="TIGR00492">
    <property type="entry name" value="alr"/>
    <property type="match status" value="1"/>
</dbReference>
<evidence type="ECO:0000256" key="7">
    <source>
        <dbReference type="HAMAP-Rule" id="MF_01201"/>
    </source>
</evidence>
<comment type="catalytic activity">
    <reaction evidence="1 7">
        <text>L-alanine = D-alanine</text>
        <dbReference type="Rhea" id="RHEA:20249"/>
        <dbReference type="ChEBI" id="CHEBI:57416"/>
        <dbReference type="ChEBI" id="CHEBI:57972"/>
        <dbReference type="EC" id="5.1.1.1"/>
    </reaction>
</comment>
<dbReference type="SMART" id="SM01005">
    <property type="entry name" value="Ala_racemase_C"/>
    <property type="match status" value="1"/>
</dbReference>
<dbReference type="STRING" id="442562.Rumeso_00863"/>
<keyword evidence="6 7" id="KW-0413">Isomerase</keyword>
<dbReference type="EMBL" id="AOSK01000024">
    <property type="protein sequence ID" value="EYD77697.1"/>
    <property type="molecule type" value="Genomic_DNA"/>
</dbReference>
<dbReference type="PANTHER" id="PTHR30511">
    <property type="entry name" value="ALANINE RACEMASE"/>
    <property type="match status" value="1"/>
</dbReference>
<gene>
    <name evidence="11" type="ORF">Rumeso_00863</name>
</gene>
<dbReference type="InterPro" id="IPR020622">
    <property type="entry name" value="Ala_racemase_pyridoxalP-BS"/>
</dbReference>
<evidence type="ECO:0000256" key="3">
    <source>
        <dbReference type="ARBA" id="ARBA00007880"/>
    </source>
</evidence>
<feature type="active site" description="Proton acceptor; specific for L-alanine" evidence="7">
    <location>
        <position position="242"/>
    </location>
</feature>
<proteinExistence type="inferred from homology"/>